<reference evidence="2 3" key="1">
    <citation type="submission" date="2019-11" db="EMBL/GenBank/DDBJ databases">
        <title>Whole-genome sequence of Rhodoplanes serenus DSM 18633, type strain.</title>
        <authorList>
            <person name="Kyndt J.A."/>
            <person name="Meyer T.E."/>
        </authorList>
    </citation>
    <scope>NUCLEOTIDE SEQUENCE [LARGE SCALE GENOMIC DNA]</scope>
    <source>
        <strain evidence="2 3">DSM 18633</strain>
    </source>
</reference>
<dbReference type="GO" id="GO:0016984">
    <property type="term" value="F:ribulose-bisphosphate carboxylase activity"/>
    <property type="evidence" value="ECO:0007669"/>
    <property type="project" value="InterPro"/>
</dbReference>
<evidence type="ECO:0000259" key="1">
    <source>
        <dbReference type="Pfam" id="PF00016"/>
    </source>
</evidence>
<dbReference type="GO" id="GO:0000287">
    <property type="term" value="F:magnesium ion binding"/>
    <property type="evidence" value="ECO:0007669"/>
    <property type="project" value="InterPro"/>
</dbReference>
<gene>
    <name evidence="2" type="ORF">GJ689_10765</name>
</gene>
<organism evidence="2 3">
    <name type="scientific">Rhodoplanes serenus</name>
    <dbReference type="NCBI Taxonomy" id="200615"/>
    <lineage>
        <taxon>Bacteria</taxon>
        <taxon>Pseudomonadati</taxon>
        <taxon>Pseudomonadota</taxon>
        <taxon>Alphaproteobacteria</taxon>
        <taxon>Hyphomicrobiales</taxon>
        <taxon>Nitrobacteraceae</taxon>
        <taxon>Rhodoplanes</taxon>
    </lineage>
</organism>
<dbReference type="Pfam" id="PF00016">
    <property type="entry name" value="RuBisCO_large"/>
    <property type="match status" value="1"/>
</dbReference>
<dbReference type="Gene3D" id="3.20.20.110">
    <property type="entry name" value="Ribulose bisphosphate carboxylase, large subunit, C-terminal domain"/>
    <property type="match status" value="1"/>
</dbReference>
<dbReference type="EMBL" id="WNKV01000007">
    <property type="protein sequence ID" value="MTW16684.1"/>
    <property type="molecule type" value="Genomic_DNA"/>
</dbReference>
<dbReference type="PANTHER" id="PTHR42704">
    <property type="entry name" value="RIBULOSE BISPHOSPHATE CARBOXYLASE"/>
    <property type="match status" value="1"/>
</dbReference>
<dbReference type="InterPro" id="IPR036422">
    <property type="entry name" value="RuBisCO_lsu_N_sf"/>
</dbReference>
<dbReference type="InterPro" id="IPR036376">
    <property type="entry name" value="RuBisCO_lsu_C_sf"/>
</dbReference>
<dbReference type="RefSeq" id="WP_170300749.1">
    <property type="nucleotide sequence ID" value="NZ_WNKV01000007.1"/>
</dbReference>
<evidence type="ECO:0000313" key="2">
    <source>
        <dbReference type="EMBL" id="MTW16684.1"/>
    </source>
</evidence>
<dbReference type="SUPFAM" id="SSF54966">
    <property type="entry name" value="RuBisCO, large subunit, small (N-terminal) domain"/>
    <property type="match status" value="1"/>
</dbReference>
<comment type="caution">
    <text evidence="2">The sequence shown here is derived from an EMBL/GenBank/DDBJ whole genome shotgun (WGS) entry which is preliminary data.</text>
</comment>
<accession>A0A9X5AST3</accession>
<dbReference type="SFLD" id="SFLDG00301">
    <property type="entry name" value="RuBisCO-like_proteins"/>
    <property type="match status" value="1"/>
</dbReference>
<dbReference type="GO" id="GO:0015977">
    <property type="term" value="P:carbon fixation"/>
    <property type="evidence" value="ECO:0007669"/>
    <property type="project" value="InterPro"/>
</dbReference>
<dbReference type="PANTHER" id="PTHR42704:SF17">
    <property type="entry name" value="RIBULOSE BISPHOSPHATE CARBOXYLASE LARGE CHAIN"/>
    <property type="match status" value="1"/>
</dbReference>
<feature type="domain" description="Ribulose bisphosphate carboxylase large subunit C-terminal" evidence="1">
    <location>
        <begin position="117"/>
        <end position="344"/>
    </location>
</feature>
<name>A0A9X5AST3_9BRAD</name>
<dbReference type="AlphaFoldDB" id="A0A9X5AST3"/>
<dbReference type="InterPro" id="IPR000685">
    <property type="entry name" value="RuBisCO_lsu_C"/>
</dbReference>
<evidence type="ECO:0000313" key="3">
    <source>
        <dbReference type="Proteomes" id="UP000438991"/>
    </source>
</evidence>
<protein>
    <submittedName>
        <fullName evidence="2">Ribulose 1,5-bisphosphate carboxylase</fullName>
    </submittedName>
</protein>
<proteinExistence type="predicted"/>
<dbReference type="InterPro" id="IPR033966">
    <property type="entry name" value="RuBisCO"/>
</dbReference>
<dbReference type="Gene3D" id="3.30.70.150">
    <property type="entry name" value="RuBisCO large subunit, N-terminal domain"/>
    <property type="match status" value="1"/>
</dbReference>
<sequence length="380" mass="39694">MSERIEVTYRVRAAADTVAGRAAALAVEQSVEMPVGAITDAAIRDAYVGRVEAIEPVERDAGWFAVRIGLAAATVEHDAGQLMSMLFGNSSLHDDVVLHDIALPPATAAGFGGPRHGIAGLRERIGARGRALTATALKPQGLSPAALADLAGRFARGGIDLVKDDHGIADLAYAPFAARVPAIAAAVRAACRDTGHTTLYVPNLSGDLDHMRDQIAVARAAGLAAVMIAPMVAGFATVRRLVAENPDMIVLAHPSLGGAARIAPPLLFGTLFRLIGADAVIFPNAGGRFGWPRETCLALADAARRPWHGLAPSLPVPAGGMTRARVPELLDLYGRDVMLLIGGALLEAGPRLIEATADFVAAVRRHDYMEKQPVNEIGPA</sequence>
<dbReference type="Proteomes" id="UP000438991">
    <property type="component" value="Unassembled WGS sequence"/>
</dbReference>
<dbReference type="SFLD" id="SFLDS00014">
    <property type="entry name" value="RuBisCO"/>
    <property type="match status" value="1"/>
</dbReference>
<dbReference type="CDD" id="cd08210">
    <property type="entry name" value="RLP_RrRLP"/>
    <property type="match status" value="1"/>
</dbReference>
<dbReference type="SUPFAM" id="SSF51649">
    <property type="entry name" value="RuBisCo, C-terminal domain"/>
    <property type="match status" value="1"/>
</dbReference>